<evidence type="ECO:0000256" key="1">
    <source>
        <dbReference type="SAM" id="Phobius"/>
    </source>
</evidence>
<keyword evidence="1" id="KW-0812">Transmembrane</keyword>
<dbReference type="EMBL" id="MIKB01000015">
    <property type="protein sequence ID" value="OEG15550.1"/>
    <property type="molecule type" value="Genomic_DNA"/>
</dbReference>
<dbReference type="STRING" id="903983.BCR23_08785"/>
<dbReference type="OrthoDB" id="2186753at2"/>
<evidence type="ECO:0000313" key="3">
    <source>
        <dbReference type="Proteomes" id="UP000094764"/>
    </source>
</evidence>
<feature type="transmembrane region" description="Helical" evidence="1">
    <location>
        <begin position="68"/>
        <end position="88"/>
    </location>
</feature>
<keyword evidence="1" id="KW-1133">Transmembrane helix</keyword>
<sequence length="221" mass="25882">MSTLDWIFVALLSLAILFCVFSFIYFLFSIFSKKELKKLKRKRPKNKLKRKKLRKIIRQQKEQVKQQLMASIVFILLAGLSFGSSYYASYYQKHTLNSRDSDAIVQGYYFISQIDIQLKEAKDSDNQEKLANNIKELSSRLASYGNQKGYHRLTLEGQQILNKQYDYMKQLGVNLAAQAPSFLSNEEKLSEFTRDLDKAKEQQKKVFKYFHINESALSKKK</sequence>
<dbReference type="AlphaFoldDB" id="A0A1E5GTC6"/>
<feature type="transmembrane region" description="Helical" evidence="1">
    <location>
        <begin position="6"/>
        <end position="31"/>
    </location>
</feature>
<dbReference type="RefSeq" id="WP_069635434.1">
    <property type="nucleotide sequence ID" value="NZ_JXKZ01000006.1"/>
</dbReference>
<reference evidence="3" key="1">
    <citation type="submission" date="2016-09" db="EMBL/GenBank/DDBJ databases">
        <authorList>
            <person name="Gulvik C.A."/>
        </authorList>
    </citation>
    <scope>NUCLEOTIDE SEQUENCE [LARGE SCALE GENOMIC DNA]</scope>
    <source>
        <strain evidence="3">LMG 26306</strain>
    </source>
</reference>
<accession>A0A1E5GTC6</accession>
<evidence type="ECO:0000313" key="2">
    <source>
        <dbReference type="EMBL" id="OEG15550.1"/>
    </source>
</evidence>
<organism evidence="2 3">
    <name type="scientific">Enterococcus quebecensis</name>
    <dbReference type="NCBI Taxonomy" id="903983"/>
    <lineage>
        <taxon>Bacteria</taxon>
        <taxon>Bacillati</taxon>
        <taxon>Bacillota</taxon>
        <taxon>Bacilli</taxon>
        <taxon>Lactobacillales</taxon>
        <taxon>Enterococcaceae</taxon>
        <taxon>Enterococcus</taxon>
    </lineage>
</organism>
<comment type="caution">
    <text evidence="2">The sequence shown here is derived from an EMBL/GenBank/DDBJ whole genome shotgun (WGS) entry which is preliminary data.</text>
</comment>
<keyword evidence="3" id="KW-1185">Reference proteome</keyword>
<proteinExistence type="predicted"/>
<dbReference type="Proteomes" id="UP000094764">
    <property type="component" value="Unassembled WGS sequence"/>
</dbReference>
<name>A0A1E5GTC6_9ENTE</name>
<protein>
    <submittedName>
        <fullName evidence="2">Uncharacterized protein</fullName>
    </submittedName>
</protein>
<gene>
    <name evidence="2" type="ORF">BCR23_08785</name>
</gene>
<keyword evidence="1" id="KW-0472">Membrane</keyword>